<proteinExistence type="predicted"/>
<keyword evidence="3" id="KW-1185">Reference proteome</keyword>
<protein>
    <submittedName>
        <fullName evidence="2">Uncharacterized protein</fullName>
    </submittedName>
</protein>
<name>W9RAK9_9ROSA</name>
<feature type="region of interest" description="Disordered" evidence="1">
    <location>
        <begin position="43"/>
        <end position="67"/>
    </location>
</feature>
<evidence type="ECO:0000313" key="3">
    <source>
        <dbReference type="Proteomes" id="UP000030645"/>
    </source>
</evidence>
<dbReference type="Proteomes" id="UP000030645">
    <property type="component" value="Unassembled WGS sequence"/>
</dbReference>
<organism evidence="2 3">
    <name type="scientific">Morus notabilis</name>
    <dbReference type="NCBI Taxonomy" id="981085"/>
    <lineage>
        <taxon>Eukaryota</taxon>
        <taxon>Viridiplantae</taxon>
        <taxon>Streptophyta</taxon>
        <taxon>Embryophyta</taxon>
        <taxon>Tracheophyta</taxon>
        <taxon>Spermatophyta</taxon>
        <taxon>Magnoliopsida</taxon>
        <taxon>eudicotyledons</taxon>
        <taxon>Gunneridae</taxon>
        <taxon>Pentapetalae</taxon>
        <taxon>rosids</taxon>
        <taxon>fabids</taxon>
        <taxon>Rosales</taxon>
        <taxon>Moraceae</taxon>
        <taxon>Moreae</taxon>
        <taxon>Morus</taxon>
    </lineage>
</organism>
<accession>W9RAK9</accession>
<sequence>MNTATTKGPPPFDELAPSFDHRLPRVVISIHNCRESLTTNHLHLSDHSPTANQNCAPSPPLGQRSNGQFKAYAGLWP</sequence>
<reference evidence="3" key="1">
    <citation type="submission" date="2013-01" db="EMBL/GenBank/DDBJ databases">
        <title>Draft Genome Sequence of a Mulberry Tree, Morus notabilis C.K. Schneid.</title>
        <authorList>
            <person name="He N."/>
            <person name="Zhao S."/>
        </authorList>
    </citation>
    <scope>NUCLEOTIDE SEQUENCE</scope>
</reference>
<evidence type="ECO:0000256" key="1">
    <source>
        <dbReference type="SAM" id="MobiDB-lite"/>
    </source>
</evidence>
<dbReference type="EMBL" id="KE343883">
    <property type="protein sequence ID" value="EXB44877.1"/>
    <property type="molecule type" value="Genomic_DNA"/>
</dbReference>
<feature type="compositionally biased region" description="Polar residues" evidence="1">
    <location>
        <begin position="43"/>
        <end position="56"/>
    </location>
</feature>
<gene>
    <name evidence="2" type="ORF">L484_026459</name>
</gene>
<evidence type="ECO:0000313" key="2">
    <source>
        <dbReference type="EMBL" id="EXB44877.1"/>
    </source>
</evidence>
<dbReference type="AlphaFoldDB" id="W9RAK9"/>